<comment type="caution">
    <text evidence="1">The sequence shown here is derived from an EMBL/GenBank/DDBJ whole genome shotgun (WGS) entry which is preliminary data.</text>
</comment>
<reference evidence="1 2" key="1">
    <citation type="submission" date="2024-09" db="EMBL/GenBank/DDBJ databases">
        <authorList>
            <person name="Sun Q."/>
            <person name="Mori K."/>
        </authorList>
    </citation>
    <scope>NUCLEOTIDE SEQUENCE [LARGE SCALE GENOMIC DNA]</scope>
    <source>
        <strain evidence="1 2">JCM 9626</strain>
    </source>
</reference>
<name>A0ABV5KCA7_9ACTN</name>
<dbReference type="EMBL" id="JBHMDG010000020">
    <property type="protein sequence ID" value="MFB9314386.1"/>
    <property type="molecule type" value="Genomic_DNA"/>
</dbReference>
<keyword evidence="2" id="KW-1185">Reference proteome</keyword>
<protein>
    <recommendedName>
        <fullName evidence="3">Acetyltransferase (GNAT) family protein</fullName>
    </recommendedName>
</protein>
<sequence length="50" mass="5393">MRGGDVRGLVVVADEGHTAIPLYLSIGFRVLERQLRAFAPEAADTGRDVP</sequence>
<evidence type="ECO:0000313" key="1">
    <source>
        <dbReference type="EMBL" id="MFB9314386.1"/>
    </source>
</evidence>
<gene>
    <name evidence="1" type="ORF">ACFFRI_15120</name>
</gene>
<organism evidence="1 2">
    <name type="scientific">Nocardioides plantarum</name>
    <dbReference type="NCBI Taxonomy" id="29299"/>
    <lineage>
        <taxon>Bacteria</taxon>
        <taxon>Bacillati</taxon>
        <taxon>Actinomycetota</taxon>
        <taxon>Actinomycetes</taxon>
        <taxon>Propionibacteriales</taxon>
        <taxon>Nocardioidaceae</taxon>
        <taxon>Nocardioides</taxon>
    </lineage>
</organism>
<evidence type="ECO:0000313" key="2">
    <source>
        <dbReference type="Proteomes" id="UP001589750"/>
    </source>
</evidence>
<evidence type="ECO:0008006" key="3">
    <source>
        <dbReference type="Google" id="ProtNLM"/>
    </source>
</evidence>
<proteinExistence type="predicted"/>
<dbReference type="Proteomes" id="UP001589750">
    <property type="component" value="Unassembled WGS sequence"/>
</dbReference>
<dbReference type="RefSeq" id="WP_379141984.1">
    <property type="nucleotide sequence ID" value="NZ_JBHMDG010000020.1"/>
</dbReference>
<accession>A0ABV5KCA7</accession>